<sequence length="146" mass="16618">MRHWNYRYLALALFLSGLAFSIYKTFQAEVVPIKEYQRARAELANIIPPAGDRLGDQSSSYQTYRAFSRYDYTSVQSKEWVSSFFTHQLESAGWLTNLYGKEGIFFCKNGLRVDLSYSATRETRYSLGFMLGDQPGESDKGCQGAG</sequence>
<dbReference type="EMBL" id="CP081201">
    <property type="protein sequence ID" value="UXZ93918.1"/>
    <property type="molecule type" value="Genomic_DNA"/>
</dbReference>
<organism evidence="1 2">
    <name type="scientific">Pseudomonas phytophila</name>
    <dbReference type="NCBI Taxonomy" id="2867264"/>
    <lineage>
        <taxon>Bacteria</taxon>
        <taxon>Pseudomonadati</taxon>
        <taxon>Pseudomonadota</taxon>
        <taxon>Gammaproteobacteria</taxon>
        <taxon>Pseudomonadales</taxon>
        <taxon>Pseudomonadaceae</taxon>
        <taxon>Pseudomonas</taxon>
    </lineage>
</organism>
<evidence type="ECO:0000313" key="2">
    <source>
        <dbReference type="Proteomes" id="UP001063228"/>
    </source>
</evidence>
<dbReference type="Proteomes" id="UP001063228">
    <property type="component" value="Chromosome"/>
</dbReference>
<protein>
    <submittedName>
        <fullName evidence="1">Uncharacterized protein</fullName>
    </submittedName>
</protein>
<name>A0ABY6F863_9PSED</name>
<proteinExistence type="predicted"/>
<keyword evidence="2" id="KW-1185">Reference proteome</keyword>
<gene>
    <name evidence="1" type="ORF">K3169_16190</name>
</gene>
<evidence type="ECO:0000313" key="1">
    <source>
        <dbReference type="EMBL" id="UXZ93918.1"/>
    </source>
</evidence>
<reference evidence="1" key="1">
    <citation type="submission" date="2021-08" db="EMBL/GenBank/DDBJ databases">
        <title>Complete genome sequence of Pseudomonas phytophila.</title>
        <authorList>
            <person name="Weir B.S."/>
            <person name="Templeton M.D."/>
            <person name="Arshed S."/>
            <person name="Andersen M.T."/>
            <person name="Jayaraman J."/>
        </authorList>
    </citation>
    <scope>NUCLEOTIDE SEQUENCE</scope>
    <source>
        <strain evidence="1">ICMP 23753</strain>
    </source>
</reference>
<accession>A0ABY6F863</accession>
<dbReference type="RefSeq" id="WP_027898543.1">
    <property type="nucleotide sequence ID" value="NZ_CP081201.1"/>
</dbReference>